<dbReference type="STRING" id="1379910.TH63_15265"/>
<dbReference type="PATRIC" id="fig|1379910.4.peg.3331"/>
<name>A0A0H4W8A8_9BACT</name>
<dbReference type="EMBL" id="CP010777">
    <property type="protein sequence ID" value="AKQ46676.1"/>
    <property type="molecule type" value="Genomic_DNA"/>
</dbReference>
<keyword evidence="2" id="KW-1185">Reference proteome</keyword>
<dbReference type="AlphaFoldDB" id="A0A0H4W8A8"/>
<sequence length="87" mass="9758">MFGPFLEVVYKAQGRSLSRPWFFRLGQPSFHGRGNSPICIPCISQSLLNVGPRGLYDNYFTVVSVKTLAIIVRLWAGFMAVHVIEAK</sequence>
<gene>
    <name evidence="1" type="ORF">TH63_15265</name>
</gene>
<evidence type="ECO:0000313" key="2">
    <source>
        <dbReference type="Proteomes" id="UP000036458"/>
    </source>
</evidence>
<reference evidence="1 2" key="1">
    <citation type="submission" date="2015-01" db="EMBL/GenBank/DDBJ databases">
        <title>Rufibacter sp./DG31D/ whole genome sequencing.</title>
        <authorList>
            <person name="Kim M.K."/>
            <person name="Srinivasan S."/>
            <person name="Lee J.-J."/>
        </authorList>
    </citation>
    <scope>NUCLEOTIDE SEQUENCE [LARGE SCALE GENOMIC DNA]</scope>
    <source>
        <strain evidence="1 2">DG31D</strain>
    </source>
</reference>
<protein>
    <submittedName>
        <fullName evidence="1">Uncharacterized protein</fullName>
    </submittedName>
</protein>
<proteinExistence type="predicted"/>
<dbReference type="KEGG" id="ruf:TH63_15265"/>
<organism evidence="1 2">
    <name type="scientific">Rufibacter radiotolerans</name>
    <dbReference type="NCBI Taxonomy" id="1379910"/>
    <lineage>
        <taxon>Bacteria</taxon>
        <taxon>Pseudomonadati</taxon>
        <taxon>Bacteroidota</taxon>
        <taxon>Cytophagia</taxon>
        <taxon>Cytophagales</taxon>
        <taxon>Hymenobacteraceae</taxon>
        <taxon>Rufibacter</taxon>
    </lineage>
</organism>
<dbReference type="Proteomes" id="UP000036458">
    <property type="component" value="Chromosome"/>
</dbReference>
<evidence type="ECO:0000313" key="1">
    <source>
        <dbReference type="EMBL" id="AKQ46676.1"/>
    </source>
</evidence>
<accession>A0A0H4W8A8</accession>